<dbReference type="Pfam" id="PF05133">
    <property type="entry name" value="SPP1_portal"/>
    <property type="match status" value="1"/>
</dbReference>
<dbReference type="Proteomes" id="UP001597231">
    <property type="component" value="Unassembled WGS sequence"/>
</dbReference>
<evidence type="ECO:0000313" key="3">
    <source>
        <dbReference type="Proteomes" id="UP001597231"/>
    </source>
</evidence>
<sequence>MLIEDLFRAPWHERMVSVITDMVENVITDEEMLAQEVQEWLKSERRQNMITGGLYYLNKTAILEKEQPLDWKANQQLSHGFAKKLVDQKIGYLLSKEPTFGTENEAYREIMIDTFDRGLLKKIKNVGKEAINKGIAYLHPYFNERGDLSFTKFPSEQILPFWGDNEHMEVTAFLRVYDQDIYMNRKKETQTKVEYYHSGGVTYYVLEAGKLKLDVPAGADQNYHFLINGEPYVWERIPLIHFKYNEEEQPLIDSIKSLVDNYNLQASTNADLLADIPKFIYKIVNYGGADLAEFISDLQKYRAVKTDTGGDVDKLQADIETEAVEKELARTRRAIYEFGRGVDTKDEDLGNASGKAMEHRYADLDLDCNVLETEMQSSIEHMLWFINHHLLMTGQGDFTEETVNIIFNRDIIINETEAIENCSKSVGILDDRTIRENHPWYTEEVEERLENQEAEIQKEIEREYEKAFPPKDPEEVKADE</sequence>
<organism evidence="2 3">
    <name type="scientific">Sporosarcina contaminans</name>
    <dbReference type="NCBI Taxonomy" id="633403"/>
    <lineage>
        <taxon>Bacteria</taxon>
        <taxon>Bacillati</taxon>
        <taxon>Bacillota</taxon>
        <taxon>Bacilli</taxon>
        <taxon>Bacillales</taxon>
        <taxon>Caryophanaceae</taxon>
        <taxon>Sporosarcina</taxon>
    </lineage>
</organism>
<gene>
    <name evidence="2" type="ORF">ACFQ38_00305</name>
</gene>
<proteinExistence type="predicted"/>
<protein>
    <submittedName>
        <fullName evidence="2">Phage portal protein</fullName>
    </submittedName>
</protein>
<keyword evidence="3" id="KW-1185">Reference proteome</keyword>
<dbReference type="EMBL" id="JBHTLT010000001">
    <property type="protein sequence ID" value="MFD1203578.1"/>
    <property type="molecule type" value="Genomic_DNA"/>
</dbReference>
<evidence type="ECO:0000256" key="1">
    <source>
        <dbReference type="SAM" id="MobiDB-lite"/>
    </source>
</evidence>
<dbReference type="RefSeq" id="WP_381479453.1">
    <property type="nucleotide sequence ID" value="NZ_JBHTLT010000001.1"/>
</dbReference>
<dbReference type="InterPro" id="IPR021145">
    <property type="entry name" value="Portal_protein_SPP1_Gp6-like"/>
</dbReference>
<comment type="caution">
    <text evidence="2">The sequence shown here is derived from an EMBL/GenBank/DDBJ whole genome shotgun (WGS) entry which is preliminary data.</text>
</comment>
<evidence type="ECO:0000313" key="2">
    <source>
        <dbReference type="EMBL" id="MFD1203578.1"/>
    </source>
</evidence>
<accession>A0ABW3TSW1</accession>
<feature type="region of interest" description="Disordered" evidence="1">
    <location>
        <begin position="453"/>
        <end position="480"/>
    </location>
</feature>
<reference evidence="3" key="1">
    <citation type="journal article" date="2019" name="Int. J. Syst. Evol. Microbiol.">
        <title>The Global Catalogue of Microorganisms (GCM) 10K type strain sequencing project: providing services to taxonomists for standard genome sequencing and annotation.</title>
        <authorList>
            <consortium name="The Broad Institute Genomics Platform"/>
            <consortium name="The Broad Institute Genome Sequencing Center for Infectious Disease"/>
            <person name="Wu L."/>
            <person name="Ma J."/>
        </authorList>
    </citation>
    <scope>NUCLEOTIDE SEQUENCE [LARGE SCALE GENOMIC DNA]</scope>
    <source>
        <strain evidence="3">CCUG 53915</strain>
    </source>
</reference>
<name>A0ABW3TSW1_9BACL</name>